<reference evidence="6 7" key="1">
    <citation type="submission" date="2020-12" db="EMBL/GenBank/DDBJ databases">
        <title>Whole genome sequences of gut porcine anaerobes.</title>
        <authorList>
            <person name="Kubasova T."/>
            <person name="Jahodarova E."/>
            <person name="Rychlik I."/>
        </authorList>
    </citation>
    <scope>NUCLEOTIDE SEQUENCE [LARGE SCALE GENOMIC DNA]</scope>
    <source>
        <strain evidence="6 7">An867</strain>
    </source>
</reference>
<dbReference type="InterPro" id="IPR053888">
    <property type="entry name" value="MRM3-like_sub_bind"/>
</dbReference>
<dbReference type="RefSeq" id="WP_235322961.1">
    <property type="nucleotide sequence ID" value="NZ_JAFBIT010000001.1"/>
</dbReference>
<organism evidence="6 7">
    <name type="scientific">Anaeromassilibacillus senegalensis</name>
    <dbReference type="NCBI Taxonomy" id="1673717"/>
    <lineage>
        <taxon>Bacteria</taxon>
        <taxon>Bacillati</taxon>
        <taxon>Bacillota</taxon>
        <taxon>Clostridia</taxon>
        <taxon>Eubacteriales</taxon>
        <taxon>Acutalibacteraceae</taxon>
        <taxon>Anaeromassilibacillus</taxon>
    </lineage>
</organism>
<sequence length="281" mass="29801">MQIERITSRKSPVVRDAASLLQKAEKRSEAGLFMAEGARLCADAAGSGTKIAACFFTENAQKKYGAYLNAVLKTAERTYCIEEHIAPLLSDTKNPQGIFCVCRMPARTADGLPVGAEPDNPGSRRMLVLENVQDPSNMGNVLRTAEALGVQHLALVGACCDLYAPKVLRGSMGAVFRLGVRQFSDATSCLSVLNGEKITSLAAVPDSAATPITAIPFETGSWAVWIGNEGNGLTAQAISGCHDRVTIPMRGRAESFNASTAAAIVLWEMMRGAGEGEKKHG</sequence>
<name>A0ABS9CLB0_9FIRM</name>
<dbReference type="InterPro" id="IPR029026">
    <property type="entry name" value="tRNA_m1G_MTases_N"/>
</dbReference>
<dbReference type="Gene3D" id="3.30.1330.30">
    <property type="match status" value="1"/>
</dbReference>
<evidence type="ECO:0000256" key="2">
    <source>
        <dbReference type="ARBA" id="ARBA00022603"/>
    </source>
</evidence>
<evidence type="ECO:0000256" key="3">
    <source>
        <dbReference type="ARBA" id="ARBA00022679"/>
    </source>
</evidence>
<protein>
    <submittedName>
        <fullName evidence="6">RNA methyltransferase</fullName>
    </submittedName>
</protein>
<dbReference type="Pfam" id="PF00588">
    <property type="entry name" value="SpoU_methylase"/>
    <property type="match status" value="1"/>
</dbReference>
<dbReference type="Proteomes" id="UP001299220">
    <property type="component" value="Unassembled WGS sequence"/>
</dbReference>
<keyword evidence="7" id="KW-1185">Reference proteome</keyword>
<dbReference type="GO" id="GO:0032259">
    <property type="term" value="P:methylation"/>
    <property type="evidence" value="ECO:0007669"/>
    <property type="project" value="UniProtKB-KW"/>
</dbReference>
<keyword evidence="3" id="KW-0808">Transferase</keyword>
<feature type="domain" description="MRM3-like substrate binding" evidence="5">
    <location>
        <begin position="12"/>
        <end position="99"/>
    </location>
</feature>
<evidence type="ECO:0000259" key="4">
    <source>
        <dbReference type="Pfam" id="PF00588"/>
    </source>
</evidence>
<keyword evidence="2 6" id="KW-0489">Methyltransferase</keyword>
<dbReference type="Pfam" id="PF22435">
    <property type="entry name" value="MRM3-like_sub_bind"/>
    <property type="match status" value="1"/>
</dbReference>
<evidence type="ECO:0000313" key="7">
    <source>
        <dbReference type="Proteomes" id="UP001299220"/>
    </source>
</evidence>
<dbReference type="InterPro" id="IPR001537">
    <property type="entry name" value="SpoU_MeTrfase"/>
</dbReference>
<dbReference type="Gene3D" id="3.40.1280.10">
    <property type="match status" value="1"/>
</dbReference>
<accession>A0ABS9CLB0</accession>
<dbReference type="EMBL" id="JAFBIT010000001">
    <property type="protein sequence ID" value="MCF2651937.1"/>
    <property type="molecule type" value="Genomic_DNA"/>
</dbReference>
<gene>
    <name evidence="6" type="ORF">JQM67_04925</name>
</gene>
<dbReference type="GO" id="GO:0008168">
    <property type="term" value="F:methyltransferase activity"/>
    <property type="evidence" value="ECO:0007669"/>
    <property type="project" value="UniProtKB-KW"/>
</dbReference>
<dbReference type="PANTHER" id="PTHR43191">
    <property type="entry name" value="RRNA METHYLTRANSFERASE 3"/>
    <property type="match status" value="1"/>
</dbReference>
<feature type="domain" description="tRNA/rRNA methyltransferase SpoU type" evidence="4">
    <location>
        <begin position="126"/>
        <end position="267"/>
    </location>
</feature>
<evidence type="ECO:0000256" key="1">
    <source>
        <dbReference type="ARBA" id="ARBA00007228"/>
    </source>
</evidence>
<dbReference type="InterPro" id="IPR029028">
    <property type="entry name" value="Alpha/beta_knot_MTases"/>
</dbReference>
<dbReference type="InterPro" id="IPR051259">
    <property type="entry name" value="rRNA_Methyltransferase"/>
</dbReference>
<dbReference type="CDD" id="cd18095">
    <property type="entry name" value="SpoU-like_rRNA-MTase"/>
    <property type="match status" value="1"/>
</dbReference>
<dbReference type="SUPFAM" id="SSF55315">
    <property type="entry name" value="L30e-like"/>
    <property type="match status" value="1"/>
</dbReference>
<dbReference type="PANTHER" id="PTHR43191:SF2">
    <property type="entry name" value="RRNA METHYLTRANSFERASE 3, MITOCHONDRIAL"/>
    <property type="match status" value="1"/>
</dbReference>
<comment type="caution">
    <text evidence="6">The sequence shown here is derived from an EMBL/GenBank/DDBJ whole genome shotgun (WGS) entry which is preliminary data.</text>
</comment>
<evidence type="ECO:0000313" key="6">
    <source>
        <dbReference type="EMBL" id="MCF2651937.1"/>
    </source>
</evidence>
<dbReference type="SUPFAM" id="SSF75217">
    <property type="entry name" value="alpha/beta knot"/>
    <property type="match status" value="1"/>
</dbReference>
<proteinExistence type="inferred from homology"/>
<dbReference type="InterPro" id="IPR029064">
    <property type="entry name" value="Ribosomal_eL30-like_sf"/>
</dbReference>
<evidence type="ECO:0000259" key="5">
    <source>
        <dbReference type="Pfam" id="PF22435"/>
    </source>
</evidence>
<comment type="similarity">
    <text evidence="1">Belongs to the class IV-like SAM-binding methyltransferase superfamily. RNA methyltransferase TrmH family.</text>
</comment>